<sequence>MPSDRLKNLNIFSSERVQQAPRRIVNLSTAPFEADSTPPAPTTVAAQASIKKTLRTTRAKSLGRQGAVKSSTTSYVINIGAPTRASAPNKKTSLTPLRTRAASLDRQELVTNSAATTRASRPLRISPASIETPLQTRAASLDRKPPVNLSKTPYVINIEVPKRFQAPRANQHAVLNRVRAPAQNPAVAPGPASSSPQSRSKAPLKPSPMTPAQTPAELRAKSLPPLRMQPKKITPELQRVIDGNKNQSKSSAEPQSLEEQLKNMSKEDVIRLWDHFTGSTREYINFDTITPEESRLRLEEFRLAEEAAKKFGIRSSYS</sequence>
<proteinExistence type="predicted"/>
<gene>
    <name evidence="2" type="ORF">CAMP_LOCUS16522</name>
</gene>
<organism evidence="2 3">
    <name type="scientific">Caenorhabditis angaria</name>
    <dbReference type="NCBI Taxonomy" id="860376"/>
    <lineage>
        <taxon>Eukaryota</taxon>
        <taxon>Metazoa</taxon>
        <taxon>Ecdysozoa</taxon>
        <taxon>Nematoda</taxon>
        <taxon>Chromadorea</taxon>
        <taxon>Rhabditida</taxon>
        <taxon>Rhabditina</taxon>
        <taxon>Rhabditomorpha</taxon>
        <taxon>Rhabditoidea</taxon>
        <taxon>Rhabditidae</taxon>
        <taxon>Peloderinae</taxon>
        <taxon>Caenorhabditis</taxon>
    </lineage>
</organism>
<evidence type="ECO:0000256" key="1">
    <source>
        <dbReference type="SAM" id="MobiDB-lite"/>
    </source>
</evidence>
<reference evidence="2" key="1">
    <citation type="submission" date="2022-11" db="EMBL/GenBank/DDBJ databases">
        <authorList>
            <person name="Kikuchi T."/>
        </authorList>
    </citation>
    <scope>NUCLEOTIDE SEQUENCE</scope>
    <source>
        <strain evidence="2">PS1010</strain>
    </source>
</reference>
<feature type="compositionally biased region" description="Low complexity" evidence="1">
    <location>
        <begin position="185"/>
        <end position="203"/>
    </location>
</feature>
<comment type="caution">
    <text evidence="2">The sequence shown here is derived from an EMBL/GenBank/DDBJ whole genome shotgun (WGS) entry which is preliminary data.</text>
</comment>
<evidence type="ECO:0000313" key="3">
    <source>
        <dbReference type="Proteomes" id="UP001152747"/>
    </source>
</evidence>
<dbReference type="EMBL" id="CANHGI010000006">
    <property type="protein sequence ID" value="CAI5453885.1"/>
    <property type="molecule type" value="Genomic_DNA"/>
</dbReference>
<dbReference type="AlphaFoldDB" id="A0A9P1IZJ0"/>
<keyword evidence="3" id="KW-1185">Reference proteome</keyword>
<name>A0A9P1IZJ0_9PELO</name>
<feature type="region of interest" description="Disordered" evidence="1">
    <location>
        <begin position="182"/>
        <end position="260"/>
    </location>
</feature>
<dbReference type="Proteomes" id="UP001152747">
    <property type="component" value="Unassembled WGS sequence"/>
</dbReference>
<feature type="compositionally biased region" description="Polar residues" evidence="1">
    <location>
        <begin position="244"/>
        <end position="258"/>
    </location>
</feature>
<protein>
    <submittedName>
        <fullName evidence="2">Uncharacterized protein</fullName>
    </submittedName>
</protein>
<evidence type="ECO:0000313" key="2">
    <source>
        <dbReference type="EMBL" id="CAI5453885.1"/>
    </source>
</evidence>
<accession>A0A9P1IZJ0</accession>